<dbReference type="InterPro" id="IPR014582">
    <property type="entry name" value="UCP033535_lipo"/>
</dbReference>
<dbReference type="EMBL" id="JBHLXD010000049">
    <property type="protein sequence ID" value="MFC0210359.1"/>
    <property type="molecule type" value="Genomic_DNA"/>
</dbReference>
<protein>
    <submittedName>
        <fullName evidence="1">DUF2291 family protein</fullName>
    </submittedName>
</protein>
<name>A0ABV6DCH1_9HYPH</name>
<accession>A0ABV6DCH1</accession>
<dbReference type="PIRSF" id="PIRSF033535">
    <property type="entry name" value="UCP033535_plp"/>
    <property type="match status" value="1"/>
</dbReference>
<evidence type="ECO:0000313" key="2">
    <source>
        <dbReference type="Proteomes" id="UP001589755"/>
    </source>
</evidence>
<evidence type="ECO:0000313" key="1">
    <source>
        <dbReference type="EMBL" id="MFC0210359.1"/>
    </source>
</evidence>
<proteinExistence type="predicted"/>
<dbReference type="InterPro" id="IPR036215">
    <property type="entry name" value="TM0957-like_sf"/>
</dbReference>
<sequence>MSTQTDITQPPRRNSFSMKAVLGVVAVVVLVGAMALDTKVVVIGSEEDARAASFSPERFGEEMFPQVRESVLSRAVDAPTLAAAVAEDAAAAGEQYGVGDGIGPVVPVRFTGVAGEERAGVYTVAVEGVPEETTIRVQTGPAINGTDLRDATGTISFGQFTNQIEYQNAGAGINNEMKRQVLADIDTENLSGKTITVTGVFKLINPKNWLVTPVEMTVQ</sequence>
<reference evidence="1 2" key="1">
    <citation type="submission" date="2024-09" db="EMBL/GenBank/DDBJ databases">
        <authorList>
            <person name="Sun Q."/>
            <person name="Mori K."/>
        </authorList>
    </citation>
    <scope>NUCLEOTIDE SEQUENCE [LARGE SCALE GENOMIC DNA]</scope>
    <source>
        <strain evidence="1 2">CCM 8543</strain>
    </source>
</reference>
<comment type="caution">
    <text evidence="1">The sequence shown here is derived from an EMBL/GenBank/DDBJ whole genome shotgun (WGS) entry which is preliminary data.</text>
</comment>
<dbReference type="RefSeq" id="WP_261522680.1">
    <property type="nucleotide sequence ID" value="NZ_JAODNW010000036.1"/>
</dbReference>
<dbReference type="Pfam" id="PF10054">
    <property type="entry name" value="DUF2291"/>
    <property type="match status" value="1"/>
</dbReference>
<gene>
    <name evidence="1" type="ORF">ACFFJ2_18325</name>
</gene>
<keyword evidence="2" id="KW-1185">Reference proteome</keyword>
<dbReference type="SUPFAM" id="SSF141318">
    <property type="entry name" value="TM0957-like"/>
    <property type="match status" value="1"/>
</dbReference>
<organism evidence="1 2">
    <name type="scientific">Chelativorans intermedius</name>
    <dbReference type="NCBI Taxonomy" id="515947"/>
    <lineage>
        <taxon>Bacteria</taxon>
        <taxon>Pseudomonadati</taxon>
        <taxon>Pseudomonadota</taxon>
        <taxon>Alphaproteobacteria</taxon>
        <taxon>Hyphomicrobiales</taxon>
        <taxon>Phyllobacteriaceae</taxon>
        <taxon>Chelativorans</taxon>
    </lineage>
</organism>
<dbReference type="Proteomes" id="UP001589755">
    <property type="component" value="Unassembled WGS sequence"/>
</dbReference>